<feature type="domain" description="Ig-like" evidence="7">
    <location>
        <begin position="102"/>
        <end position="177"/>
    </location>
</feature>
<evidence type="ECO:0000256" key="2">
    <source>
        <dbReference type="ARBA" id="ARBA00022737"/>
    </source>
</evidence>
<dbReference type="PANTHER" id="PTHR23278:SF2">
    <property type="entry name" value="SIDESTEP V, ISOFORM B"/>
    <property type="match status" value="1"/>
</dbReference>
<dbReference type="EMBL" id="AJWK01021186">
    <property type="status" value="NOT_ANNOTATED_CDS"/>
    <property type="molecule type" value="Genomic_DNA"/>
</dbReference>
<keyword evidence="9" id="KW-1185">Reference proteome</keyword>
<dbReference type="Gene3D" id="2.60.40.10">
    <property type="entry name" value="Immunoglobulins"/>
    <property type="match status" value="3"/>
</dbReference>
<dbReference type="InterPro" id="IPR013162">
    <property type="entry name" value="CD80_C2-set"/>
</dbReference>
<keyword evidence="3 6" id="KW-0472">Membrane</keyword>
<evidence type="ECO:0000259" key="7">
    <source>
        <dbReference type="PROSITE" id="PS50835"/>
    </source>
</evidence>
<dbReference type="EMBL" id="AJWK01021188">
    <property type="status" value="NOT_ANNOTATED_CDS"/>
    <property type="molecule type" value="Genomic_DNA"/>
</dbReference>
<reference evidence="8" key="1">
    <citation type="submission" date="2020-05" db="UniProtKB">
        <authorList>
            <consortium name="EnsemblMetazoa"/>
        </authorList>
    </citation>
    <scope>IDENTIFICATION</scope>
    <source>
        <strain evidence="8">Jacobina</strain>
    </source>
</reference>
<dbReference type="InterPro" id="IPR036179">
    <property type="entry name" value="Ig-like_dom_sf"/>
</dbReference>
<dbReference type="PANTHER" id="PTHR23278">
    <property type="entry name" value="SIDESTEP PROTEIN"/>
    <property type="match status" value="1"/>
</dbReference>
<accession>A0A1B0CNY7</accession>
<dbReference type="EMBL" id="AJWK01021193">
    <property type="status" value="NOT_ANNOTATED_CDS"/>
    <property type="molecule type" value="Genomic_DNA"/>
</dbReference>
<evidence type="ECO:0000256" key="4">
    <source>
        <dbReference type="ARBA" id="ARBA00023157"/>
    </source>
</evidence>
<evidence type="ECO:0000256" key="3">
    <source>
        <dbReference type="ARBA" id="ARBA00023136"/>
    </source>
</evidence>
<protein>
    <recommendedName>
        <fullName evidence="7">Ig-like domain-containing protein</fullName>
    </recommendedName>
</protein>
<organism evidence="8 9">
    <name type="scientific">Lutzomyia longipalpis</name>
    <name type="common">Sand fly</name>
    <dbReference type="NCBI Taxonomy" id="7200"/>
    <lineage>
        <taxon>Eukaryota</taxon>
        <taxon>Metazoa</taxon>
        <taxon>Ecdysozoa</taxon>
        <taxon>Arthropoda</taxon>
        <taxon>Hexapoda</taxon>
        <taxon>Insecta</taxon>
        <taxon>Pterygota</taxon>
        <taxon>Neoptera</taxon>
        <taxon>Endopterygota</taxon>
        <taxon>Diptera</taxon>
        <taxon>Nematocera</taxon>
        <taxon>Psychodoidea</taxon>
        <taxon>Psychodidae</taxon>
        <taxon>Lutzomyia</taxon>
        <taxon>Lutzomyia</taxon>
    </lineage>
</organism>
<dbReference type="InterPro" id="IPR013098">
    <property type="entry name" value="Ig_I-set"/>
</dbReference>
<dbReference type="CDD" id="cd00063">
    <property type="entry name" value="FN3"/>
    <property type="match status" value="1"/>
</dbReference>
<dbReference type="InterPro" id="IPR007110">
    <property type="entry name" value="Ig-like_dom"/>
</dbReference>
<dbReference type="InterPro" id="IPR003599">
    <property type="entry name" value="Ig_sub"/>
</dbReference>
<feature type="domain" description="Ig-like" evidence="7">
    <location>
        <begin position="1"/>
        <end position="80"/>
    </location>
</feature>
<keyword evidence="6" id="KW-1133">Transmembrane helix</keyword>
<dbReference type="SUPFAM" id="SSF48726">
    <property type="entry name" value="Immunoglobulin"/>
    <property type="match status" value="2"/>
</dbReference>
<name>A0A1B0CNY7_LUTLO</name>
<dbReference type="VEuPathDB" id="VectorBase:LLONM1_005498"/>
<keyword evidence="2" id="KW-0677">Repeat</keyword>
<feature type="region of interest" description="Disordered" evidence="5">
    <location>
        <begin position="475"/>
        <end position="528"/>
    </location>
</feature>
<dbReference type="GO" id="GO:0009653">
    <property type="term" value="P:anatomical structure morphogenesis"/>
    <property type="evidence" value="ECO:0007669"/>
    <property type="project" value="UniProtKB-ARBA"/>
</dbReference>
<evidence type="ECO:0000256" key="6">
    <source>
        <dbReference type="SAM" id="Phobius"/>
    </source>
</evidence>
<dbReference type="EMBL" id="AJWK01021192">
    <property type="status" value="NOT_ANNOTATED_CDS"/>
    <property type="molecule type" value="Genomic_DNA"/>
</dbReference>
<dbReference type="EMBL" id="AJWK01021191">
    <property type="status" value="NOT_ANNOTATED_CDS"/>
    <property type="molecule type" value="Genomic_DNA"/>
</dbReference>
<sequence>PPLYVRIQGLNHPLVAGVRTQVSCSSAGARPPPEIIWNKGGLLIRGATQTTSSDGNVTVSEVVFLPAPEDNGKIVTCSVTTETITGGAGLFLKDSRILDVKPPLDPNKLMNGSDVYLECDIRANPPIRKIEWFHNDKQLYSSRGVIISNQTLVLQAISKASHGQYMCRSENAQGTVSSNDVYLDVKYPPICKADSTVIRAALKQTINILCDIDSNPLQNLTYKWYFNNTLDSSTELPLPVGNSAESIEDHRGDRHGPNSVGTHQKLMEHRRHQRFQTTAASGRGRMVKSYHSRPTLGRTYPFRIESFANFGTVTCSAENIYGHSGPCAYHILAAELPDPVKNCTAFNATANSVQVSCLPGRDGGIPQQFHVEIIDKSTNTVLYNTSYRHPDFTLKRLPSESDLIIKVLAFNLQGSSNWYRLHAKTLPAPLLRTASSTAVFVKLTPLLGALMGVAGTLILVVGSIVVCIKMRRGKQQKRDHRTTDANTGDVDKDKGSAEPLSRNMGSHSSIDDKNPDVVPQENSEDEFLSEEKAFERLNSDRILYSSRLNSSSPPPLSPASFPKNFGELSLTTNPSFTLYSSPQRRPLYSSPPLTILARSPPNVYSRNPTRYGIYDSPTTVQASGSFGGSTVPLLNNGGGAASFTSSTALGSNLEDTAIS</sequence>
<dbReference type="EMBL" id="AJWK01021195">
    <property type="status" value="NOT_ANNOTATED_CDS"/>
    <property type="molecule type" value="Genomic_DNA"/>
</dbReference>
<evidence type="ECO:0000256" key="1">
    <source>
        <dbReference type="ARBA" id="ARBA00004167"/>
    </source>
</evidence>
<dbReference type="AlphaFoldDB" id="A0A1B0CNY7"/>
<evidence type="ECO:0000256" key="5">
    <source>
        <dbReference type="SAM" id="MobiDB-lite"/>
    </source>
</evidence>
<dbReference type="EMBL" id="AJWK01021189">
    <property type="status" value="NOT_ANNOTATED_CDS"/>
    <property type="molecule type" value="Genomic_DNA"/>
</dbReference>
<dbReference type="VEuPathDB" id="VectorBase:LLOJ006459"/>
<dbReference type="EMBL" id="AJWK01021187">
    <property type="status" value="NOT_ANNOTATED_CDS"/>
    <property type="molecule type" value="Genomic_DNA"/>
</dbReference>
<evidence type="ECO:0000313" key="9">
    <source>
        <dbReference type="Proteomes" id="UP000092461"/>
    </source>
</evidence>
<dbReference type="Pfam" id="PF08205">
    <property type="entry name" value="C2-set_2"/>
    <property type="match status" value="1"/>
</dbReference>
<dbReference type="EnsemblMetazoa" id="LLOJ006459-RA">
    <property type="protein sequence ID" value="LLOJ006459-PA"/>
    <property type="gene ID" value="LLOJ006459"/>
</dbReference>
<dbReference type="PROSITE" id="PS50835">
    <property type="entry name" value="IG_LIKE"/>
    <property type="match status" value="2"/>
</dbReference>
<comment type="subcellular location">
    <subcellularLocation>
        <location evidence="1">Membrane</location>
        <topology evidence="1">Single-pass membrane protein</topology>
    </subcellularLocation>
</comment>
<dbReference type="InterPro" id="IPR013783">
    <property type="entry name" value="Ig-like_fold"/>
</dbReference>
<dbReference type="InterPro" id="IPR036116">
    <property type="entry name" value="FN3_sf"/>
</dbReference>
<dbReference type="InterPro" id="IPR003961">
    <property type="entry name" value="FN3_dom"/>
</dbReference>
<feature type="transmembrane region" description="Helical" evidence="6">
    <location>
        <begin position="446"/>
        <end position="468"/>
    </location>
</feature>
<dbReference type="EMBL" id="AJWK01021190">
    <property type="status" value="NOT_ANNOTATED_CDS"/>
    <property type="molecule type" value="Genomic_DNA"/>
</dbReference>
<dbReference type="GO" id="GO:0030154">
    <property type="term" value="P:cell differentiation"/>
    <property type="evidence" value="ECO:0007669"/>
    <property type="project" value="UniProtKB-ARBA"/>
</dbReference>
<dbReference type="EMBL" id="AJWK01021194">
    <property type="status" value="NOT_ANNOTATED_CDS"/>
    <property type="molecule type" value="Genomic_DNA"/>
</dbReference>
<dbReference type="SMART" id="SM00409">
    <property type="entry name" value="IG"/>
    <property type="match status" value="2"/>
</dbReference>
<proteinExistence type="predicted"/>
<dbReference type="SUPFAM" id="SSF49265">
    <property type="entry name" value="Fibronectin type III"/>
    <property type="match status" value="1"/>
</dbReference>
<evidence type="ECO:0000313" key="8">
    <source>
        <dbReference type="EnsemblMetazoa" id="LLOJ006459-PA"/>
    </source>
</evidence>
<keyword evidence="4" id="KW-1015">Disulfide bond</keyword>
<dbReference type="Pfam" id="PF07679">
    <property type="entry name" value="I-set"/>
    <property type="match status" value="1"/>
</dbReference>
<keyword evidence="6" id="KW-0812">Transmembrane</keyword>
<dbReference type="Proteomes" id="UP000092461">
    <property type="component" value="Unassembled WGS sequence"/>
</dbReference>
<dbReference type="GO" id="GO:0016020">
    <property type="term" value="C:membrane"/>
    <property type="evidence" value="ECO:0007669"/>
    <property type="project" value="UniProtKB-SubCell"/>
</dbReference>